<dbReference type="Proteomes" id="UP000523447">
    <property type="component" value="Unassembled WGS sequence"/>
</dbReference>
<dbReference type="RefSeq" id="WP_157171534.1">
    <property type="nucleotide sequence ID" value="NZ_CAWPHS010000026.1"/>
</dbReference>
<dbReference type="EMBL" id="JAAXPE010000032">
    <property type="protein sequence ID" value="NKY88660.1"/>
    <property type="molecule type" value="Genomic_DNA"/>
</dbReference>
<keyword evidence="2" id="KW-1185">Reference proteome</keyword>
<dbReference type="AlphaFoldDB" id="A0A7X6M3I3"/>
<gene>
    <name evidence="1" type="ORF">HGA07_23940</name>
</gene>
<name>A0A7X6M3I3_9NOCA</name>
<accession>A0A7X6M3I3</accession>
<comment type="caution">
    <text evidence="1">The sequence shown here is derived from an EMBL/GenBank/DDBJ whole genome shotgun (WGS) entry which is preliminary data.</text>
</comment>
<evidence type="ECO:0000313" key="2">
    <source>
        <dbReference type="Proteomes" id="UP000523447"/>
    </source>
</evidence>
<evidence type="ECO:0000313" key="1">
    <source>
        <dbReference type="EMBL" id="NKY88660.1"/>
    </source>
</evidence>
<proteinExistence type="predicted"/>
<reference evidence="1 2" key="1">
    <citation type="submission" date="2020-04" db="EMBL/GenBank/DDBJ databases">
        <title>MicrobeNet Type strains.</title>
        <authorList>
            <person name="Nicholson A.C."/>
        </authorList>
    </citation>
    <scope>NUCLEOTIDE SEQUENCE [LARGE SCALE GENOMIC DNA]</scope>
    <source>
        <strain evidence="1 2">DSM 44445</strain>
    </source>
</reference>
<sequence>MLAETDCVFALGGFGSDDWPVDIAYDLSTLVEQLPDLLDDLHAYRVGEIDLYGQGVERTLSFHSSGSEVKITCTSRTSWAPDPAVESIDRDQLQAMIARLLFAFSTSLKVAGSPLADVTPFPSWR</sequence>
<organism evidence="1 2">
    <name type="scientific">Nocardia veterana</name>
    <dbReference type="NCBI Taxonomy" id="132249"/>
    <lineage>
        <taxon>Bacteria</taxon>
        <taxon>Bacillati</taxon>
        <taxon>Actinomycetota</taxon>
        <taxon>Actinomycetes</taxon>
        <taxon>Mycobacteriales</taxon>
        <taxon>Nocardiaceae</taxon>
        <taxon>Nocardia</taxon>
    </lineage>
</organism>
<protein>
    <submittedName>
        <fullName evidence="1">Uncharacterized protein</fullName>
    </submittedName>
</protein>